<dbReference type="InterPro" id="IPR001314">
    <property type="entry name" value="Peptidase_S1A"/>
</dbReference>
<evidence type="ECO:0000256" key="8">
    <source>
        <dbReference type="ARBA" id="ARBA00023157"/>
    </source>
</evidence>
<evidence type="ECO:0000256" key="9">
    <source>
        <dbReference type="ARBA" id="ARBA00036320"/>
    </source>
</evidence>
<dbReference type="SUPFAM" id="SSF50494">
    <property type="entry name" value="Trypsin-like serine proteases"/>
    <property type="match status" value="1"/>
</dbReference>
<organism evidence="14 15">
    <name type="scientific">Denticeps clupeoides</name>
    <name type="common">denticle herring</name>
    <dbReference type="NCBI Taxonomy" id="299321"/>
    <lineage>
        <taxon>Eukaryota</taxon>
        <taxon>Metazoa</taxon>
        <taxon>Chordata</taxon>
        <taxon>Craniata</taxon>
        <taxon>Vertebrata</taxon>
        <taxon>Euteleostomi</taxon>
        <taxon>Actinopterygii</taxon>
        <taxon>Neopterygii</taxon>
        <taxon>Teleostei</taxon>
        <taxon>Clupei</taxon>
        <taxon>Clupeiformes</taxon>
        <taxon>Denticipitoidei</taxon>
        <taxon>Denticipitidae</taxon>
        <taxon>Denticeps</taxon>
    </lineage>
</organism>
<keyword evidence="7" id="KW-0865">Zymogen</keyword>
<feature type="domain" description="Peptidase S1" evidence="13">
    <location>
        <begin position="24"/>
        <end position="251"/>
    </location>
</feature>
<dbReference type="PRINTS" id="PR00722">
    <property type="entry name" value="CHYMOTRYPSIN"/>
</dbReference>
<keyword evidence="8" id="KW-1015">Disulfide bond</keyword>
<evidence type="ECO:0000256" key="4">
    <source>
        <dbReference type="ARBA" id="ARBA00022729"/>
    </source>
</evidence>
<dbReference type="SMART" id="SM00020">
    <property type="entry name" value="Tryp_SPc"/>
    <property type="match status" value="1"/>
</dbReference>
<keyword evidence="6 11" id="KW-0720">Serine protease</keyword>
<dbReference type="Proteomes" id="UP000694580">
    <property type="component" value="Chromosome 1"/>
</dbReference>
<protein>
    <recommendedName>
        <fullName evidence="10">trypsin</fullName>
        <ecNumber evidence="10">3.4.21.4</ecNumber>
    </recommendedName>
</protein>
<evidence type="ECO:0000256" key="6">
    <source>
        <dbReference type="ARBA" id="ARBA00022825"/>
    </source>
</evidence>
<dbReference type="Ensembl" id="ENSDCDT00010070251.1">
    <property type="protein sequence ID" value="ENSDCDP00010059531.1"/>
    <property type="gene ID" value="ENSDCDG00010033269.1"/>
</dbReference>
<evidence type="ECO:0000256" key="2">
    <source>
        <dbReference type="ARBA" id="ARBA00022525"/>
    </source>
</evidence>
<dbReference type="InterPro" id="IPR033116">
    <property type="entry name" value="TRYPSIN_SER"/>
</dbReference>
<evidence type="ECO:0000256" key="11">
    <source>
        <dbReference type="RuleBase" id="RU363034"/>
    </source>
</evidence>
<dbReference type="PROSITE" id="PS00135">
    <property type="entry name" value="TRYPSIN_SER"/>
    <property type="match status" value="1"/>
</dbReference>
<accession>A0AAY4EQP4</accession>
<comment type="catalytic activity">
    <reaction evidence="9">
        <text>Preferential cleavage: Arg-|-Xaa, Lys-|-Xaa.</text>
        <dbReference type="EC" id="3.4.21.4"/>
    </reaction>
</comment>
<dbReference type="InterPro" id="IPR001254">
    <property type="entry name" value="Trypsin_dom"/>
</dbReference>
<proteinExistence type="predicted"/>
<dbReference type="InterPro" id="IPR018114">
    <property type="entry name" value="TRYPSIN_HIS"/>
</dbReference>
<evidence type="ECO:0000256" key="10">
    <source>
        <dbReference type="ARBA" id="ARBA00038868"/>
    </source>
</evidence>
<gene>
    <name evidence="14" type="primary">CFD</name>
</gene>
<dbReference type="RefSeq" id="XP_028845572.1">
    <property type="nucleotide sequence ID" value="XM_028989739.1"/>
</dbReference>
<dbReference type="GO" id="GO:0005576">
    <property type="term" value="C:extracellular region"/>
    <property type="evidence" value="ECO:0007669"/>
    <property type="project" value="UniProtKB-SubCell"/>
</dbReference>
<dbReference type="GO" id="GO:0006508">
    <property type="term" value="P:proteolysis"/>
    <property type="evidence" value="ECO:0007669"/>
    <property type="project" value="UniProtKB-KW"/>
</dbReference>
<reference evidence="14" key="3">
    <citation type="submission" date="2025-09" db="UniProtKB">
        <authorList>
            <consortium name="Ensembl"/>
        </authorList>
    </citation>
    <scope>IDENTIFICATION</scope>
</reference>
<keyword evidence="2" id="KW-0964">Secreted</keyword>
<dbReference type="CDD" id="cd00190">
    <property type="entry name" value="Tryp_SPc"/>
    <property type="match status" value="1"/>
</dbReference>
<keyword evidence="5 11" id="KW-0378">Hydrolase</keyword>
<dbReference type="GeneTree" id="ENSGT00940000162255"/>
<keyword evidence="15" id="KW-1185">Reference proteome</keyword>
<reference evidence="14 15" key="1">
    <citation type="submission" date="2020-06" db="EMBL/GenBank/DDBJ databases">
        <authorList>
            <consortium name="Wellcome Sanger Institute Data Sharing"/>
        </authorList>
    </citation>
    <scope>NUCLEOTIDE SEQUENCE [LARGE SCALE GENOMIC DNA]</scope>
</reference>
<dbReference type="AlphaFoldDB" id="A0AAY4EQP4"/>
<dbReference type="PROSITE" id="PS50240">
    <property type="entry name" value="TRYPSIN_DOM"/>
    <property type="match status" value="1"/>
</dbReference>
<dbReference type="PANTHER" id="PTHR24271">
    <property type="entry name" value="KALLIKREIN-RELATED"/>
    <property type="match status" value="1"/>
</dbReference>
<dbReference type="Gene3D" id="2.40.10.10">
    <property type="entry name" value="Trypsin-like serine proteases"/>
    <property type="match status" value="2"/>
</dbReference>
<evidence type="ECO:0000256" key="7">
    <source>
        <dbReference type="ARBA" id="ARBA00023145"/>
    </source>
</evidence>
<dbReference type="InterPro" id="IPR043504">
    <property type="entry name" value="Peptidase_S1_PA_chymotrypsin"/>
</dbReference>
<evidence type="ECO:0000313" key="15">
    <source>
        <dbReference type="Proteomes" id="UP000694580"/>
    </source>
</evidence>
<dbReference type="FunFam" id="2.40.10.10:FF:000005">
    <property type="entry name" value="Serine protease 37"/>
    <property type="match status" value="1"/>
</dbReference>
<keyword evidence="3 11" id="KW-0645">Protease</keyword>
<reference evidence="14" key="2">
    <citation type="submission" date="2025-08" db="UniProtKB">
        <authorList>
            <consortium name="Ensembl"/>
        </authorList>
    </citation>
    <scope>IDENTIFICATION</scope>
</reference>
<keyword evidence="4 12" id="KW-0732">Signal</keyword>
<feature type="chain" id="PRO_5044293256" description="trypsin" evidence="12">
    <location>
        <begin position="24"/>
        <end position="254"/>
    </location>
</feature>
<dbReference type="GO" id="GO:0004252">
    <property type="term" value="F:serine-type endopeptidase activity"/>
    <property type="evidence" value="ECO:0007669"/>
    <property type="project" value="UniProtKB-EC"/>
</dbReference>
<dbReference type="EC" id="3.4.21.4" evidence="10"/>
<sequence>MKSFRTLLATAAVLWAFVWPGDGIRCGQEAAVHSRPYMASVQEGGKHECGGFLVASQWVMSAAHCFRTEAKDRKIVLGVHSLSGQEDSKVTLGILAVYPHPDFSTVNYDSDIALVKLDQAVEQNDKVKIVAYQKAGGADPAEGEGVDTAGWGSINNRGSRPDKLQEVTVSVMRRTLCGRSDYYGKKFTENMICAAADCRDTCDGDSGGPLLYNGVVVGITSNGGKKCGTSRRPGLYTFISKFSQWVEKTMADNA</sequence>
<evidence type="ECO:0000256" key="3">
    <source>
        <dbReference type="ARBA" id="ARBA00022670"/>
    </source>
</evidence>
<comment type="subcellular location">
    <subcellularLocation>
        <location evidence="1">Secreted</location>
        <location evidence="1">Extracellular space</location>
    </subcellularLocation>
</comment>
<evidence type="ECO:0000259" key="13">
    <source>
        <dbReference type="PROSITE" id="PS50240"/>
    </source>
</evidence>
<dbReference type="GeneID" id="114795970"/>
<dbReference type="PROSITE" id="PS00134">
    <property type="entry name" value="TRYPSIN_HIS"/>
    <property type="match status" value="1"/>
</dbReference>
<evidence type="ECO:0000256" key="5">
    <source>
        <dbReference type="ARBA" id="ARBA00022801"/>
    </source>
</evidence>
<evidence type="ECO:0000256" key="1">
    <source>
        <dbReference type="ARBA" id="ARBA00004239"/>
    </source>
</evidence>
<dbReference type="Pfam" id="PF00089">
    <property type="entry name" value="Trypsin"/>
    <property type="match status" value="1"/>
</dbReference>
<dbReference type="InterPro" id="IPR009003">
    <property type="entry name" value="Peptidase_S1_PA"/>
</dbReference>
<evidence type="ECO:0000313" key="14">
    <source>
        <dbReference type="Ensembl" id="ENSDCDP00010059531.1"/>
    </source>
</evidence>
<feature type="signal peptide" evidence="12">
    <location>
        <begin position="1"/>
        <end position="23"/>
    </location>
</feature>
<dbReference type="PANTHER" id="PTHR24271:SF54">
    <property type="entry name" value="COMPLEMENT FACTOR D"/>
    <property type="match status" value="1"/>
</dbReference>
<evidence type="ECO:0000256" key="12">
    <source>
        <dbReference type="SAM" id="SignalP"/>
    </source>
</evidence>
<name>A0AAY4EQP4_9TELE</name>